<evidence type="ECO:0000313" key="1">
    <source>
        <dbReference type="EMBL" id="KUJ09574.1"/>
    </source>
</evidence>
<evidence type="ECO:0000313" key="2">
    <source>
        <dbReference type="Proteomes" id="UP000070700"/>
    </source>
</evidence>
<dbReference type="InParanoid" id="A0A132BCJ1"/>
<dbReference type="EMBL" id="KQ947431">
    <property type="protein sequence ID" value="KUJ09574.1"/>
    <property type="molecule type" value="Genomic_DNA"/>
</dbReference>
<protein>
    <submittedName>
        <fullName evidence="1">Uncharacterized protein</fullName>
    </submittedName>
</protein>
<accession>A0A132BCJ1</accession>
<gene>
    <name evidence="1" type="ORF">LY89DRAFT_690056</name>
</gene>
<keyword evidence="2" id="KW-1185">Reference proteome</keyword>
<sequence>MRNKIYEILLLEDHEIDFDKQRRPLYDLRSLSLVNKQVSNEARWIYFSINTFRLETGFLSINSPIQFLRRIPIKCAPAVRRLTFTTFLGIKLQPETDVLPKPRKFDPKNITEVSRAVDGYLKKMTDARRAEDMANYRFDINDQQRLNIGSLHMAIRNHFPHLASLNIEFIKVSFVPFSLYAADGILGDNAAELAHLLQPLFKFPEFRKITLVQKSDVKLDWLAEKIREAREAPVGVVKVVQA</sequence>
<dbReference type="KEGG" id="psco:LY89DRAFT_690056"/>
<reference evidence="1 2" key="1">
    <citation type="submission" date="2015-10" db="EMBL/GenBank/DDBJ databases">
        <title>Full genome of DAOMC 229536 Phialocephala scopiformis, a fungal endophyte of spruce producing the potent anti-insectan compound rugulosin.</title>
        <authorList>
            <consortium name="DOE Joint Genome Institute"/>
            <person name="Walker A.K."/>
            <person name="Frasz S.L."/>
            <person name="Seifert K.A."/>
            <person name="Miller J.D."/>
            <person name="Mondo S.J."/>
            <person name="Labutti K."/>
            <person name="Lipzen A."/>
            <person name="Dockter R."/>
            <person name="Kennedy M."/>
            <person name="Grigoriev I.V."/>
            <person name="Spatafora J.W."/>
        </authorList>
    </citation>
    <scope>NUCLEOTIDE SEQUENCE [LARGE SCALE GENOMIC DNA]</scope>
    <source>
        <strain evidence="1 2">CBS 120377</strain>
    </source>
</reference>
<proteinExistence type="predicted"/>
<name>A0A132BCJ1_MOLSC</name>
<dbReference type="Proteomes" id="UP000070700">
    <property type="component" value="Unassembled WGS sequence"/>
</dbReference>
<dbReference type="AlphaFoldDB" id="A0A132BCJ1"/>
<organism evidence="1 2">
    <name type="scientific">Mollisia scopiformis</name>
    <name type="common">Conifer needle endophyte fungus</name>
    <name type="synonym">Phialocephala scopiformis</name>
    <dbReference type="NCBI Taxonomy" id="149040"/>
    <lineage>
        <taxon>Eukaryota</taxon>
        <taxon>Fungi</taxon>
        <taxon>Dikarya</taxon>
        <taxon>Ascomycota</taxon>
        <taxon>Pezizomycotina</taxon>
        <taxon>Leotiomycetes</taxon>
        <taxon>Helotiales</taxon>
        <taxon>Mollisiaceae</taxon>
        <taxon>Mollisia</taxon>
    </lineage>
</organism>
<dbReference type="GeneID" id="28825749"/>
<dbReference type="RefSeq" id="XP_018063929.1">
    <property type="nucleotide sequence ID" value="XM_018216023.1"/>
</dbReference>
<dbReference type="OrthoDB" id="62952at2759"/>